<reference evidence="2" key="1">
    <citation type="submission" date="2023-06" db="EMBL/GenBank/DDBJ databases">
        <title>Survivors Of The Sea: Transcriptome response of Skeletonema marinoi to long-term dormancy.</title>
        <authorList>
            <person name="Pinder M.I.M."/>
            <person name="Kourtchenko O."/>
            <person name="Robertson E.K."/>
            <person name="Larsson T."/>
            <person name="Maumus F."/>
            <person name="Osuna-Cruz C.M."/>
            <person name="Vancaester E."/>
            <person name="Stenow R."/>
            <person name="Vandepoele K."/>
            <person name="Ploug H."/>
            <person name="Bruchert V."/>
            <person name="Godhe A."/>
            <person name="Topel M."/>
        </authorList>
    </citation>
    <scope>NUCLEOTIDE SEQUENCE</scope>
    <source>
        <strain evidence="2">R05AC</strain>
    </source>
</reference>
<evidence type="ECO:0000313" key="3">
    <source>
        <dbReference type="Proteomes" id="UP001224775"/>
    </source>
</evidence>
<feature type="region of interest" description="Disordered" evidence="1">
    <location>
        <begin position="123"/>
        <end position="148"/>
    </location>
</feature>
<feature type="compositionally biased region" description="Polar residues" evidence="1">
    <location>
        <begin position="21"/>
        <end position="30"/>
    </location>
</feature>
<feature type="compositionally biased region" description="Basic residues" evidence="1">
    <location>
        <begin position="7"/>
        <end position="16"/>
    </location>
</feature>
<dbReference type="Proteomes" id="UP001224775">
    <property type="component" value="Unassembled WGS sequence"/>
</dbReference>
<organism evidence="2 3">
    <name type="scientific">Skeletonema marinoi</name>
    <dbReference type="NCBI Taxonomy" id="267567"/>
    <lineage>
        <taxon>Eukaryota</taxon>
        <taxon>Sar</taxon>
        <taxon>Stramenopiles</taxon>
        <taxon>Ochrophyta</taxon>
        <taxon>Bacillariophyta</taxon>
        <taxon>Coscinodiscophyceae</taxon>
        <taxon>Thalassiosirophycidae</taxon>
        <taxon>Thalassiosirales</taxon>
        <taxon>Skeletonemataceae</taxon>
        <taxon>Skeletonema</taxon>
        <taxon>Skeletonema marinoi-dohrnii complex</taxon>
    </lineage>
</organism>
<keyword evidence="3" id="KW-1185">Reference proteome</keyword>
<evidence type="ECO:0000256" key="1">
    <source>
        <dbReference type="SAM" id="MobiDB-lite"/>
    </source>
</evidence>
<comment type="caution">
    <text evidence="2">The sequence shown here is derived from an EMBL/GenBank/DDBJ whole genome shotgun (WGS) entry which is preliminary data.</text>
</comment>
<accession>A0AAD8XYE4</accession>
<feature type="compositionally biased region" description="Low complexity" evidence="1">
    <location>
        <begin position="37"/>
        <end position="55"/>
    </location>
</feature>
<gene>
    <name evidence="2" type="ORF">QTG54_013366</name>
</gene>
<name>A0AAD8XYE4_9STRA</name>
<sequence length="186" mass="20628">MSGRQRQQQHGRRMQRRSSDESYSSATSPSKTHRRSFSFNGLSSLGSLESPGSGSDTSMKASPTKENHLRSASWSSGISASSCADMTDCSPESKTIRRKTLGDGEDNTFCAFELIRQLSFSPTQKTKKRANTAETEASSSFDSSDTNRKHPIGLDLDLDLEQMYDLRRSPSPLLGLQYLPEENMFI</sequence>
<evidence type="ECO:0000313" key="2">
    <source>
        <dbReference type="EMBL" id="KAK1735919.1"/>
    </source>
</evidence>
<feature type="region of interest" description="Disordered" evidence="1">
    <location>
        <begin position="1"/>
        <end position="101"/>
    </location>
</feature>
<feature type="compositionally biased region" description="Polar residues" evidence="1">
    <location>
        <begin position="132"/>
        <end position="144"/>
    </location>
</feature>
<protein>
    <submittedName>
        <fullName evidence="2">Uncharacterized protein</fullName>
    </submittedName>
</protein>
<dbReference type="AlphaFoldDB" id="A0AAD8XYE4"/>
<proteinExistence type="predicted"/>
<dbReference type="EMBL" id="JATAAI010000031">
    <property type="protein sequence ID" value="KAK1735919.1"/>
    <property type="molecule type" value="Genomic_DNA"/>
</dbReference>
<feature type="compositionally biased region" description="Low complexity" evidence="1">
    <location>
        <begin position="71"/>
        <end position="84"/>
    </location>
</feature>